<name>A0ABP8UYC2_9GAMM</name>
<dbReference type="InterPro" id="IPR052556">
    <property type="entry name" value="PolySynth_Transporter"/>
</dbReference>
<reference evidence="7" key="1">
    <citation type="journal article" date="2019" name="Int. J. Syst. Evol. Microbiol.">
        <title>The Global Catalogue of Microorganisms (GCM) 10K type strain sequencing project: providing services to taxonomists for standard genome sequencing and annotation.</title>
        <authorList>
            <consortium name="The Broad Institute Genomics Platform"/>
            <consortium name="The Broad Institute Genome Sequencing Center for Infectious Disease"/>
            <person name="Wu L."/>
            <person name="Ma J."/>
        </authorList>
    </citation>
    <scope>NUCLEOTIDE SEQUENCE [LARGE SCALE GENOMIC DNA]</scope>
    <source>
        <strain evidence="7">JCM 17805</strain>
    </source>
</reference>
<keyword evidence="3 5" id="KW-1133">Transmembrane helix</keyword>
<sequence>MIITNALWMIFEKASRLVIGVAVSAMLARYLGPNGFGCLNYSIALLSIATVLSSLGLNRLIVREVVNHLNDKYFCQVTVASCFYMRLAVSLLILLSIILIAFISVDEQILYTAVIFVSLLFISFDVFDFYAQGLSEFRIISICRLSSFIITSLLKVAFVFYGGTLLGFIGLVVLEYALTALFFYVFFVHSKKINWRINNDYKQRAEILVSESWPEIVAGFGAILFMRLDQIFLQLIAGSESVGIYSAATRITEAWYFLPTAIVSATFPKLLDIKKVSYKKYYDGIQLLTSILVMLSLLVAGFFTLSASWIVNLLFGGEYSQSASVIVLHTWGAIFLCMGISSGSWLVAEKKLKLNLLRNIFGLGVSATANYLLIPKYGVTGSAVSTVLGLSAAFYFFDLLHPELRQMFFLKCRAFSPFNLYHLINSRSNLLNESKINI</sequence>
<dbReference type="Pfam" id="PF01943">
    <property type="entry name" value="Polysacc_synt"/>
    <property type="match status" value="1"/>
</dbReference>
<evidence type="ECO:0000256" key="4">
    <source>
        <dbReference type="ARBA" id="ARBA00023136"/>
    </source>
</evidence>
<organism evidence="6 7">
    <name type="scientific">Kistimonas scapharcae</name>
    <dbReference type="NCBI Taxonomy" id="1036133"/>
    <lineage>
        <taxon>Bacteria</taxon>
        <taxon>Pseudomonadati</taxon>
        <taxon>Pseudomonadota</taxon>
        <taxon>Gammaproteobacteria</taxon>
        <taxon>Oceanospirillales</taxon>
        <taxon>Endozoicomonadaceae</taxon>
        <taxon>Kistimonas</taxon>
    </lineage>
</organism>
<feature type="transmembrane region" description="Helical" evidence="5">
    <location>
        <begin position="43"/>
        <end position="62"/>
    </location>
</feature>
<evidence type="ECO:0000256" key="1">
    <source>
        <dbReference type="ARBA" id="ARBA00004141"/>
    </source>
</evidence>
<evidence type="ECO:0000256" key="3">
    <source>
        <dbReference type="ARBA" id="ARBA00022989"/>
    </source>
</evidence>
<feature type="transmembrane region" description="Helical" evidence="5">
    <location>
        <begin position="167"/>
        <end position="187"/>
    </location>
</feature>
<feature type="transmembrane region" description="Helical" evidence="5">
    <location>
        <begin position="142"/>
        <end position="161"/>
    </location>
</feature>
<dbReference type="EMBL" id="BAABFL010000081">
    <property type="protein sequence ID" value="GAA4648612.1"/>
    <property type="molecule type" value="Genomic_DNA"/>
</dbReference>
<gene>
    <name evidence="6" type="ORF">GCM10023116_08810</name>
</gene>
<feature type="transmembrane region" description="Helical" evidence="5">
    <location>
        <begin position="14"/>
        <end position="31"/>
    </location>
</feature>
<dbReference type="Proteomes" id="UP001500604">
    <property type="component" value="Unassembled WGS sequence"/>
</dbReference>
<protein>
    <submittedName>
        <fullName evidence="6">Flippase</fullName>
    </submittedName>
</protein>
<feature type="transmembrane region" description="Helical" evidence="5">
    <location>
        <begin position="379"/>
        <end position="397"/>
    </location>
</feature>
<accession>A0ABP8UYC2</accession>
<feature type="transmembrane region" description="Helical" evidence="5">
    <location>
        <begin position="291"/>
        <end position="311"/>
    </location>
</feature>
<dbReference type="PANTHER" id="PTHR43424">
    <property type="entry name" value="LOCUS PUTATIVE PROTEIN 1-RELATED"/>
    <property type="match status" value="1"/>
</dbReference>
<feature type="transmembrane region" description="Helical" evidence="5">
    <location>
        <begin position="109"/>
        <end position="130"/>
    </location>
</feature>
<evidence type="ECO:0000256" key="5">
    <source>
        <dbReference type="SAM" id="Phobius"/>
    </source>
</evidence>
<feature type="transmembrane region" description="Helical" evidence="5">
    <location>
        <begin position="355"/>
        <end position="373"/>
    </location>
</feature>
<evidence type="ECO:0000313" key="7">
    <source>
        <dbReference type="Proteomes" id="UP001500604"/>
    </source>
</evidence>
<feature type="transmembrane region" description="Helical" evidence="5">
    <location>
        <begin position="323"/>
        <end position="348"/>
    </location>
</feature>
<proteinExistence type="predicted"/>
<dbReference type="InterPro" id="IPR002797">
    <property type="entry name" value="Polysacc_synth"/>
</dbReference>
<dbReference type="RefSeq" id="WP_345194282.1">
    <property type="nucleotide sequence ID" value="NZ_BAABFL010000081.1"/>
</dbReference>
<feature type="transmembrane region" description="Helical" evidence="5">
    <location>
        <begin position="83"/>
        <end position="103"/>
    </location>
</feature>
<comment type="caution">
    <text evidence="6">The sequence shown here is derived from an EMBL/GenBank/DDBJ whole genome shotgun (WGS) entry which is preliminary data.</text>
</comment>
<evidence type="ECO:0000256" key="2">
    <source>
        <dbReference type="ARBA" id="ARBA00022692"/>
    </source>
</evidence>
<keyword evidence="2 5" id="KW-0812">Transmembrane</keyword>
<dbReference type="CDD" id="cd13128">
    <property type="entry name" value="MATE_Wzx_like"/>
    <property type="match status" value="1"/>
</dbReference>
<dbReference type="PANTHER" id="PTHR43424:SF1">
    <property type="entry name" value="LOCUS PUTATIVE PROTEIN 1-RELATED"/>
    <property type="match status" value="1"/>
</dbReference>
<keyword evidence="4 5" id="KW-0472">Membrane</keyword>
<comment type="subcellular location">
    <subcellularLocation>
        <location evidence="1">Membrane</location>
        <topology evidence="1">Multi-pass membrane protein</topology>
    </subcellularLocation>
</comment>
<keyword evidence="7" id="KW-1185">Reference proteome</keyword>
<evidence type="ECO:0000313" key="6">
    <source>
        <dbReference type="EMBL" id="GAA4648612.1"/>
    </source>
</evidence>